<protein>
    <submittedName>
        <fullName evidence="1">Uncharacterized protein</fullName>
    </submittedName>
</protein>
<dbReference type="GeneID" id="73350576"/>
<accession>A0A9Q8T8C5</accession>
<dbReference type="EMBL" id="CP019481">
    <property type="protein sequence ID" value="UQC91114.1"/>
    <property type="molecule type" value="Genomic_DNA"/>
</dbReference>
<keyword evidence="2" id="KW-1185">Reference proteome</keyword>
<dbReference type="RefSeq" id="XP_049152713.1">
    <property type="nucleotide sequence ID" value="XM_049295566.1"/>
</dbReference>
<gene>
    <name evidence="1" type="ORF">CLUP02_16648</name>
</gene>
<proteinExistence type="predicted"/>
<dbReference type="KEGG" id="clup:CLUP02_16648"/>
<name>A0A9Q8T8C5_9PEZI</name>
<dbReference type="AlphaFoldDB" id="A0A9Q8T8C5"/>
<evidence type="ECO:0000313" key="2">
    <source>
        <dbReference type="Proteomes" id="UP000830671"/>
    </source>
</evidence>
<reference evidence="1" key="1">
    <citation type="journal article" date="2021" name="Mol. Plant Microbe Interact.">
        <title>Complete Genome Sequence of the Plant-Pathogenic Fungus Colletotrichum lupini.</title>
        <authorList>
            <person name="Baroncelli R."/>
            <person name="Pensec F."/>
            <person name="Da Lio D."/>
            <person name="Boufleur T."/>
            <person name="Vicente I."/>
            <person name="Sarrocco S."/>
            <person name="Picot A."/>
            <person name="Baraldi E."/>
            <person name="Sukno S."/>
            <person name="Thon M."/>
            <person name="Le Floch G."/>
        </authorList>
    </citation>
    <scope>NUCLEOTIDE SEQUENCE</scope>
    <source>
        <strain evidence="1">IMI 504893</strain>
    </source>
</reference>
<evidence type="ECO:0000313" key="1">
    <source>
        <dbReference type="EMBL" id="UQC91114.1"/>
    </source>
</evidence>
<organism evidence="1 2">
    <name type="scientific">Colletotrichum lupini</name>
    <dbReference type="NCBI Taxonomy" id="145971"/>
    <lineage>
        <taxon>Eukaryota</taxon>
        <taxon>Fungi</taxon>
        <taxon>Dikarya</taxon>
        <taxon>Ascomycota</taxon>
        <taxon>Pezizomycotina</taxon>
        <taxon>Sordariomycetes</taxon>
        <taxon>Hypocreomycetidae</taxon>
        <taxon>Glomerellales</taxon>
        <taxon>Glomerellaceae</taxon>
        <taxon>Colletotrichum</taxon>
        <taxon>Colletotrichum acutatum species complex</taxon>
    </lineage>
</organism>
<sequence>MQSHSWPGTDWPTLLTRGIIDEAGPDDSRSSSPDSVITSHLLRIDKRNPTYGSLGSTKAYIRKNSGGITIGAWYLRASSGFASMNSECGRTCPARRSAGAITANRAFFKDSQSEPSFKDIAVGAQLSLWRLNQESRHKNNYLTTNILQGTAAADAWGFPADLAFASQPTTFGIAKAGEYPYLQVFTLYPPSRQVTAICLRMSHTQEHLSHYVPAAGDYLTNKAKQEDVDSQSERSSYHVAILKVNIKAFRQQAFGFTIPFDEASCQTLNERKMRCSTFSAAAL</sequence>
<dbReference type="Proteomes" id="UP000830671">
    <property type="component" value="Chromosome 9"/>
</dbReference>